<feature type="domain" description="Arf-GAP" evidence="7">
    <location>
        <begin position="130"/>
        <end position="249"/>
    </location>
</feature>
<dbReference type="PROSITE" id="PS50115">
    <property type="entry name" value="ARFGAP"/>
    <property type="match status" value="1"/>
</dbReference>
<dbReference type="InterPro" id="IPR052248">
    <property type="entry name" value="Arf-GAP_FG-repeat_protein"/>
</dbReference>
<evidence type="ECO:0000256" key="6">
    <source>
        <dbReference type="SAM" id="MobiDB-lite"/>
    </source>
</evidence>
<dbReference type="HOGENOM" id="CLU_489991_0_0_1"/>
<dbReference type="PANTHER" id="PTHR46134">
    <property type="entry name" value="DRONGO, ISOFORM F"/>
    <property type="match status" value="1"/>
</dbReference>
<name>F4NRR3_BATDJ</name>
<dbReference type="STRING" id="684364.F4NRR3"/>
<dbReference type="EMBL" id="GL882879">
    <property type="protein sequence ID" value="EGF84176.1"/>
    <property type="molecule type" value="Genomic_DNA"/>
</dbReference>
<evidence type="ECO:0000313" key="9">
    <source>
        <dbReference type="Proteomes" id="UP000007241"/>
    </source>
</evidence>
<dbReference type="InterPro" id="IPR038508">
    <property type="entry name" value="ArfGAP_dom_sf"/>
</dbReference>
<dbReference type="InParanoid" id="F4NRR3"/>
<dbReference type="AlphaFoldDB" id="F4NRR3"/>
<dbReference type="GO" id="GO:0005737">
    <property type="term" value="C:cytoplasm"/>
    <property type="evidence" value="ECO:0000318"/>
    <property type="project" value="GO_Central"/>
</dbReference>
<evidence type="ECO:0000256" key="3">
    <source>
        <dbReference type="ARBA" id="ARBA00022771"/>
    </source>
</evidence>
<dbReference type="GO" id="GO:0008270">
    <property type="term" value="F:zinc ion binding"/>
    <property type="evidence" value="ECO:0007669"/>
    <property type="project" value="UniProtKB-KW"/>
</dbReference>
<organism evidence="8 9">
    <name type="scientific">Batrachochytrium dendrobatidis (strain JAM81 / FGSC 10211)</name>
    <name type="common">Frog chytrid fungus</name>
    <dbReference type="NCBI Taxonomy" id="684364"/>
    <lineage>
        <taxon>Eukaryota</taxon>
        <taxon>Fungi</taxon>
        <taxon>Fungi incertae sedis</taxon>
        <taxon>Chytridiomycota</taxon>
        <taxon>Chytridiomycota incertae sedis</taxon>
        <taxon>Chytridiomycetes</taxon>
        <taxon>Rhizophydiales</taxon>
        <taxon>Rhizophydiales incertae sedis</taxon>
        <taxon>Batrachochytrium</taxon>
    </lineage>
</organism>
<keyword evidence="4" id="KW-0862">Zinc</keyword>
<keyword evidence="2" id="KW-0677">Repeat</keyword>
<dbReference type="GeneID" id="18237805"/>
<evidence type="ECO:0000256" key="2">
    <source>
        <dbReference type="ARBA" id="ARBA00022737"/>
    </source>
</evidence>
<feature type="compositionally biased region" description="Low complexity" evidence="6">
    <location>
        <begin position="345"/>
        <end position="362"/>
    </location>
</feature>
<gene>
    <name evidence="8" type="ORF">BATDEDRAFT_21983</name>
</gene>
<evidence type="ECO:0000256" key="1">
    <source>
        <dbReference type="ARBA" id="ARBA00022723"/>
    </source>
</evidence>
<dbReference type="Proteomes" id="UP000007241">
    <property type="component" value="Unassembled WGS sequence"/>
</dbReference>
<evidence type="ECO:0000313" key="8">
    <source>
        <dbReference type="EMBL" id="EGF84176.1"/>
    </source>
</evidence>
<dbReference type="Pfam" id="PF01412">
    <property type="entry name" value="ArfGap"/>
    <property type="match status" value="1"/>
</dbReference>
<evidence type="ECO:0000256" key="5">
    <source>
        <dbReference type="PROSITE-ProRule" id="PRU00288"/>
    </source>
</evidence>
<evidence type="ECO:0000259" key="7">
    <source>
        <dbReference type="PROSITE" id="PS50115"/>
    </source>
</evidence>
<dbReference type="SMART" id="SM00105">
    <property type="entry name" value="ArfGap"/>
    <property type="match status" value="1"/>
</dbReference>
<dbReference type="GO" id="GO:0005096">
    <property type="term" value="F:GTPase activator activity"/>
    <property type="evidence" value="ECO:0007669"/>
    <property type="project" value="InterPro"/>
</dbReference>
<sequence>MDMKRIYCRLSSQTNHGANGTEIPDNASDTLNILSYYNSCIPEMCNPCFLGLVGKNIRDYGTAKISCIENSHPMSGLQWMNLAILVYDYQTRTISVQNYSSILPETMLENVDLCCNCIVMSTFKQDAHNQQILADLLRQEVNKRCFDCLAKFPTCVNVTAFTFVCMSCAGLLREIKHRIKSISASIFTLEEMDAIQGGNSAAQKVWLGKWCDITNMAPDGQSPESMRVFMDIKYIQKRYYISPCDTPSKFSALCCMDQKITARMLSSLETQSQLEPLPPVSNLQTESSNKFDLLTSSSAGQHLFDQAVPSKLAIQSGVKQASSLVNDDFGDFQSSSTSSAPEALQPSFATFPPSSSASAQSTAQNYYSPLRDLANATASSHATEWSDFITDYQSVAKPSDAVFSAVTQHQSAFILPASTAQAPLATEMFTRFSQHNGTQLSELSTLSLQPTHHFDTVKSASGTHWVSLTPTGTQHIATNFSNANALTSAFGKHHSLVSPVLSNSDSLAHTPPVTPDEQTIGTKDAFSDLLGSLMSTMPVTPKQSTASIRNTSASLI</sequence>
<feature type="region of interest" description="Disordered" evidence="6">
    <location>
        <begin position="333"/>
        <end position="362"/>
    </location>
</feature>
<dbReference type="SUPFAM" id="SSF57863">
    <property type="entry name" value="ArfGap/RecO-like zinc finger"/>
    <property type="match status" value="1"/>
</dbReference>
<keyword evidence="9" id="KW-1185">Reference proteome</keyword>
<reference evidence="8 9" key="1">
    <citation type="submission" date="2009-12" db="EMBL/GenBank/DDBJ databases">
        <title>The draft genome of Batrachochytrium dendrobatidis.</title>
        <authorList>
            <consortium name="US DOE Joint Genome Institute (JGI-PGF)"/>
            <person name="Kuo A."/>
            <person name="Salamov A."/>
            <person name="Schmutz J."/>
            <person name="Lucas S."/>
            <person name="Pitluck S."/>
            <person name="Rosenblum E."/>
            <person name="Stajich J."/>
            <person name="Eisen M."/>
            <person name="Grigoriev I.V."/>
        </authorList>
    </citation>
    <scope>NUCLEOTIDE SEQUENCE [LARGE SCALE GENOMIC DNA]</scope>
    <source>
        <strain evidence="9">JAM81 / FGSC 10211</strain>
    </source>
</reference>
<accession>F4NRR3</accession>
<keyword evidence="1" id="KW-0479">Metal-binding</keyword>
<dbReference type="InterPro" id="IPR001164">
    <property type="entry name" value="ArfGAP_dom"/>
</dbReference>
<protein>
    <recommendedName>
        <fullName evidence="7">Arf-GAP domain-containing protein</fullName>
    </recommendedName>
</protein>
<dbReference type="OMA" id="CERIGNG"/>
<dbReference type="Gene3D" id="1.10.220.150">
    <property type="entry name" value="Arf GTPase activating protein"/>
    <property type="match status" value="1"/>
</dbReference>
<keyword evidence="3 5" id="KW-0863">Zinc-finger</keyword>
<proteinExistence type="predicted"/>
<dbReference type="InterPro" id="IPR037278">
    <property type="entry name" value="ARFGAP/RecO"/>
</dbReference>
<dbReference type="CDD" id="cd08838">
    <property type="entry name" value="ArfGap_AGFG"/>
    <property type="match status" value="1"/>
</dbReference>
<dbReference type="OrthoDB" id="6036at2759"/>
<dbReference type="PANTHER" id="PTHR46134:SF3">
    <property type="entry name" value="ARFGAP WITH FG REPEATS 1"/>
    <property type="match status" value="1"/>
</dbReference>
<evidence type="ECO:0000256" key="4">
    <source>
        <dbReference type="ARBA" id="ARBA00022833"/>
    </source>
</evidence>
<dbReference type="RefSeq" id="XP_006675435.1">
    <property type="nucleotide sequence ID" value="XM_006675372.1"/>
</dbReference>